<proteinExistence type="predicted"/>
<dbReference type="AlphaFoldDB" id="A0A0J8GWU0"/>
<dbReference type="PANTHER" id="PTHR33525">
    <property type="match status" value="1"/>
</dbReference>
<evidence type="ECO:0000259" key="1">
    <source>
        <dbReference type="PROSITE" id="PS51833"/>
    </source>
</evidence>
<dbReference type="RefSeq" id="WP_048692305.1">
    <property type="nucleotide sequence ID" value="NZ_KQ130490.1"/>
</dbReference>
<comment type="caution">
    <text evidence="2">The sequence shown here is derived from an EMBL/GenBank/DDBJ whole genome shotgun (WGS) entry which is preliminary data.</text>
</comment>
<sequence>MAAPLDMTQVEKSLEGFTIPPRPDLLIQLQKELEKPEPNSRFIGQLISKDMGIAGFAIKVVNTPFFGLKRKIESIEHACMFLGPERVFKLVRSILLRYEFSSAENDPFLNTLWQTSEKIADACMAISHFFGFDFIDEIYSIGMFHDAGIALVCQQVDNYPEILKSAYEQDELTISEYEENAFASSHEILGFLIAQSWGLSHEISTVIAYHHSCQTILATGNYTEKQMFSVLKLAEHMVGNGKLLAGAVSDLEWEKYNEQIMDILEIEYFQLFDIGEMLYGFGLDNAYHK</sequence>
<protein>
    <submittedName>
        <fullName evidence="2">Signal transduction protein</fullName>
    </submittedName>
</protein>
<dbReference type="InterPro" id="IPR013976">
    <property type="entry name" value="HDOD"/>
</dbReference>
<gene>
    <name evidence="2" type="ORF">XM47_10465</name>
</gene>
<evidence type="ECO:0000313" key="3">
    <source>
        <dbReference type="Proteomes" id="UP000037600"/>
    </source>
</evidence>
<keyword evidence="3" id="KW-1185">Reference proteome</keyword>
<dbReference type="PANTHER" id="PTHR33525:SF6">
    <property type="entry name" value="HDOD DOMAIN-CONTAINING PROTEIN"/>
    <property type="match status" value="1"/>
</dbReference>
<dbReference type="STRING" id="1513271.XM47_10465"/>
<feature type="domain" description="HDOD" evidence="1">
    <location>
        <begin position="19"/>
        <end position="213"/>
    </location>
</feature>
<accession>A0A0J8GWU0</accession>
<evidence type="ECO:0000313" key="2">
    <source>
        <dbReference type="EMBL" id="KMT65153.1"/>
    </source>
</evidence>
<dbReference type="Pfam" id="PF08668">
    <property type="entry name" value="HDOD"/>
    <property type="match status" value="1"/>
</dbReference>
<reference evidence="2 3" key="1">
    <citation type="submission" date="2015-04" db="EMBL/GenBank/DDBJ databases">
        <title>Draft Genome Sequence of the Novel Agar-Digesting Marine Bacterium Q1.</title>
        <authorList>
            <person name="Li Y."/>
            <person name="Li D."/>
            <person name="Chen G."/>
            <person name="Du Z."/>
        </authorList>
    </citation>
    <scope>NUCLEOTIDE SEQUENCE [LARGE SCALE GENOMIC DNA]</scope>
    <source>
        <strain evidence="2 3">Q1</strain>
    </source>
</reference>
<dbReference type="Gene3D" id="1.10.3210.10">
    <property type="entry name" value="Hypothetical protein af1432"/>
    <property type="match status" value="1"/>
</dbReference>
<dbReference type="PROSITE" id="PS51833">
    <property type="entry name" value="HDOD"/>
    <property type="match status" value="1"/>
</dbReference>
<dbReference type="Proteomes" id="UP000037600">
    <property type="component" value="Unassembled WGS sequence"/>
</dbReference>
<dbReference type="EMBL" id="LAZL01000015">
    <property type="protein sequence ID" value="KMT65153.1"/>
    <property type="molecule type" value="Genomic_DNA"/>
</dbReference>
<dbReference type="InterPro" id="IPR052340">
    <property type="entry name" value="RNase_Y/CdgJ"/>
</dbReference>
<name>A0A0J8GWU0_9ALTE</name>
<organism evidence="2 3">
    <name type="scientific">Catenovulum maritimum</name>
    <dbReference type="NCBI Taxonomy" id="1513271"/>
    <lineage>
        <taxon>Bacteria</taxon>
        <taxon>Pseudomonadati</taxon>
        <taxon>Pseudomonadota</taxon>
        <taxon>Gammaproteobacteria</taxon>
        <taxon>Alteromonadales</taxon>
        <taxon>Alteromonadaceae</taxon>
        <taxon>Catenovulum</taxon>
    </lineage>
</organism>
<dbReference type="OrthoDB" id="9784953at2"/>
<dbReference type="SUPFAM" id="SSF109604">
    <property type="entry name" value="HD-domain/PDEase-like"/>
    <property type="match status" value="1"/>
</dbReference>